<dbReference type="InterPro" id="IPR052491">
    <property type="entry name" value="TNFRSF10"/>
</dbReference>
<feature type="repeat" description="TNFR-Cys" evidence="9">
    <location>
        <begin position="98"/>
        <end position="139"/>
    </location>
</feature>
<organism evidence="13 14">
    <name type="scientific">Thryothorus ludovicianus</name>
    <name type="common">Carolina wren</name>
    <name type="synonym">Sylvia ludoviciana</name>
    <dbReference type="NCBI Taxonomy" id="74200"/>
    <lineage>
        <taxon>Eukaryota</taxon>
        <taxon>Metazoa</taxon>
        <taxon>Chordata</taxon>
        <taxon>Craniata</taxon>
        <taxon>Vertebrata</taxon>
        <taxon>Euteleostomi</taxon>
        <taxon>Archelosauria</taxon>
        <taxon>Archosauria</taxon>
        <taxon>Dinosauria</taxon>
        <taxon>Saurischia</taxon>
        <taxon>Theropoda</taxon>
        <taxon>Coelurosauria</taxon>
        <taxon>Aves</taxon>
        <taxon>Neognathae</taxon>
        <taxon>Neoaves</taxon>
        <taxon>Telluraves</taxon>
        <taxon>Australaves</taxon>
        <taxon>Passeriformes</taxon>
        <taxon>Certhiidae</taxon>
        <taxon>Troglodytinae</taxon>
        <taxon>Thryothorus</taxon>
    </lineage>
</organism>
<feature type="disulfide bond" evidence="9">
    <location>
        <begin position="121"/>
        <end position="139"/>
    </location>
</feature>
<dbReference type="PROSITE" id="PS50050">
    <property type="entry name" value="TNFR_NGFR_2"/>
    <property type="match status" value="2"/>
</dbReference>
<dbReference type="Gene3D" id="2.10.50.10">
    <property type="entry name" value="Tumor Necrosis Factor Receptor, subunit A, domain 2"/>
    <property type="match status" value="2"/>
</dbReference>
<dbReference type="GO" id="GO:0043065">
    <property type="term" value="P:positive regulation of apoptotic process"/>
    <property type="evidence" value="ECO:0007669"/>
    <property type="project" value="TreeGrafter"/>
</dbReference>
<dbReference type="InterPro" id="IPR034024">
    <property type="entry name" value="TNFRSF10_N"/>
</dbReference>
<comment type="caution">
    <text evidence="13">The sequence shown here is derived from an EMBL/GenBank/DDBJ whole genome shotgun (WGS) entry which is preliminary data.</text>
</comment>
<keyword evidence="6 9" id="KW-1015">Disulfide bond</keyword>
<feature type="disulfide bond" evidence="9">
    <location>
        <begin position="99"/>
        <end position="114"/>
    </location>
</feature>
<evidence type="ECO:0000256" key="2">
    <source>
        <dbReference type="ARBA" id="ARBA00022703"/>
    </source>
</evidence>
<proteinExistence type="predicted"/>
<dbReference type="GO" id="GO:0009986">
    <property type="term" value="C:cell surface"/>
    <property type="evidence" value="ECO:0007669"/>
    <property type="project" value="TreeGrafter"/>
</dbReference>
<dbReference type="CDD" id="cd08315">
    <property type="entry name" value="Death_TRAILR_DR4_DR5"/>
    <property type="match status" value="1"/>
</dbReference>
<evidence type="ECO:0000313" key="14">
    <source>
        <dbReference type="Proteomes" id="UP000558509"/>
    </source>
</evidence>
<gene>
    <name evidence="13" type="primary">Tnfrsf10b</name>
    <name evidence="13" type="ORF">THRLUD_R14345</name>
</gene>
<keyword evidence="10" id="KW-1133">Transmembrane helix</keyword>
<dbReference type="AlphaFoldDB" id="A0A7K7Y849"/>
<evidence type="ECO:0000259" key="11">
    <source>
        <dbReference type="PROSITE" id="PS50017"/>
    </source>
</evidence>
<dbReference type="GO" id="GO:0005886">
    <property type="term" value="C:plasma membrane"/>
    <property type="evidence" value="ECO:0007669"/>
    <property type="project" value="TreeGrafter"/>
</dbReference>
<dbReference type="Gene3D" id="1.10.533.10">
    <property type="entry name" value="Death Domain, Fas"/>
    <property type="match status" value="1"/>
</dbReference>
<dbReference type="SUPFAM" id="SSF47986">
    <property type="entry name" value="DEATH domain"/>
    <property type="match status" value="1"/>
</dbReference>
<evidence type="ECO:0000256" key="3">
    <source>
        <dbReference type="ARBA" id="ARBA00022729"/>
    </source>
</evidence>
<feature type="disulfide bond" evidence="9">
    <location>
        <begin position="58"/>
        <end position="73"/>
    </location>
</feature>
<feature type="repeat" description="TNFR-Cys" evidence="9">
    <location>
        <begin position="57"/>
        <end position="97"/>
    </location>
</feature>
<feature type="disulfide bond" evidence="9">
    <location>
        <begin position="76"/>
        <end position="89"/>
    </location>
</feature>
<dbReference type="PANTHER" id="PTHR46330">
    <property type="entry name" value="TUMOR NECROSIS FACTOR RECEPTOR SUPERFAMILY MEMBER 10B"/>
    <property type="match status" value="1"/>
</dbReference>
<comment type="caution">
    <text evidence="9">Lacks conserved residue(s) required for the propagation of feature annotation.</text>
</comment>
<feature type="disulfide bond" evidence="9">
    <location>
        <begin position="79"/>
        <end position="97"/>
    </location>
</feature>
<dbReference type="SMART" id="SM00208">
    <property type="entry name" value="TNFR"/>
    <property type="match status" value="2"/>
</dbReference>
<dbReference type="PROSITE" id="PS50017">
    <property type="entry name" value="DEATH_DOMAIN"/>
    <property type="match status" value="1"/>
</dbReference>
<dbReference type="Pfam" id="PF00020">
    <property type="entry name" value="TNFR_c6"/>
    <property type="match status" value="2"/>
</dbReference>
<evidence type="ECO:0000256" key="8">
    <source>
        <dbReference type="ARBA" id="ARBA00023180"/>
    </source>
</evidence>
<comment type="subcellular location">
    <subcellularLocation>
        <location evidence="1">Membrane</location>
    </subcellularLocation>
</comment>
<dbReference type="Pfam" id="PF00531">
    <property type="entry name" value="Death"/>
    <property type="match status" value="1"/>
</dbReference>
<keyword evidence="2" id="KW-0053">Apoptosis</keyword>
<dbReference type="GO" id="GO:0036462">
    <property type="term" value="P:TRAIL-activated apoptotic signaling pathway"/>
    <property type="evidence" value="ECO:0007669"/>
    <property type="project" value="TreeGrafter"/>
</dbReference>
<evidence type="ECO:0000256" key="1">
    <source>
        <dbReference type="ARBA" id="ARBA00004370"/>
    </source>
</evidence>
<name>A0A7K7Y849_THRLU</name>
<evidence type="ECO:0000256" key="5">
    <source>
        <dbReference type="ARBA" id="ARBA00023136"/>
    </source>
</evidence>
<evidence type="ECO:0000256" key="6">
    <source>
        <dbReference type="ARBA" id="ARBA00023157"/>
    </source>
</evidence>
<dbReference type="CDD" id="cd10580">
    <property type="entry name" value="TNFRSF10"/>
    <property type="match status" value="1"/>
</dbReference>
<keyword evidence="14" id="KW-1185">Reference proteome</keyword>
<dbReference type="SMART" id="SM00005">
    <property type="entry name" value="DEATH"/>
    <property type="match status" value="1"/>
</dbReference>
<evidence type="ECO:0000256" key="10">
    <source>
        <dbReference type="SAM" id="Phobius"/>
    </source>
</evidence>
<dbReference type="InterPro" id="IPR034029">
    <property type="entry name" value="TNFRSF10A/B_death"/>
</dbReference>
<feature type="transmembrane region" description="Helical" evidence="10">
    <location>
        <begin position="147"/>
        <end position="167"/>
    </location>
</feature>
<dbReference type="SUPFAM" id="SSF57586">
    <property type="entry name" value="TNF receptor-like"/>
    <property type="match status" value="2"/>
</dbReference>
<feature type="non-terminal residue" evidence="13">
    <location>
        <position position="1"/>
    </location>
</feature>
<evidence type="ECO:0000256" key="7">
    <source>
        <dbReference type="ARBA" id="ARBA00023170"/>
    </source>
</evidence>
<dbReference type="InterPro" id="IPR011029">
    <property type="entry name" value="DEATH-like_dom_sf"/>
</dbReference>
<evidence type="ECO:0000256" key="9">
    <source>
        <dbReference type="PROSITE-ProRule" id="PRU00206"/>
    </source>
</evidence>
<evidence type="ECO:0000256" key="4">
    <source>
        <dbReference type="ARBA" id="ARBA00022737"/>
    </source>
</evidence>
<dbReference type="InterPro" id="IPR000488">
    <property type="entry name" value="Death_dom"/>
</dbReference>
<dbReference type="InterPro" id="IPR001368">
    <property type="entry name" value="TNFR/NGFR_Cys_rich_reg"/>
</dbReference>
<accession>A0A7K7Y849</accession>
<feature type="domain" description="TNFR-Cys" evidence="12">
    <location>
        <begin position="57"/>
        <end position="97"/>
    </location>
</feature>
<protein>
    <submittedName>
        <fullName evidence="13">TR10B factor</fullName>
    </submittedName>
</protein>
<dbReference type="PROSITE" id="PS00652">
    <property type="entry name" value="TNFR_NGFR_1"/>
    <property type="match status" value="1"/>
</dbReference>
<dbReference type="EMBL" id="VZTB01003759">
    <property type="protein sequence ID" value="NXA74081.1"/>
    <property type="molecule type" value="Genomic_DNA"/>
</dbReference>
<dbReference type="PANTHER" id="PTHR46330:SF17">
    <property type="entry name" value="TUMOR NECROSIS FACTOR RECEPTOR SUPERFAMILY, MEMBER 10B"/>
    <property type="match status" value="1"/>
</dbReference>
<evidence type="ECO:0000259" key="12">
    <source>
        <dbReference type="PROSITE" id="PS50050"/>
    </source>
</evidence>
<feature type="non-terminal residue" evidence="13">
    <location>
        <position position="345"/>
    </location>
</feature>
<feature type="domain" description="Death" evidence="11">
    <location>
        <begin position="271"/>
        <end position="334"/>
    </location>
</feature>
<evidence type="ECO:0000313" key="13">
    <source>
        <dbReference type="EMBL" id="NXA74081.1"/>
    </source>
</evidence>
<feature type="domain" description="TNFR-Cys" evidence="12">
    <location>
        <begin position="98"/>
        <end position="139"/>
    </location>
</feature>
<reference evidence="13 14" key="1">
    <citation type="submission" date="2019-09" db="EMBL/GenBank/DDBJ databases">
        <title>Bird 10,000 Genomes (B10K) Project - Family phase.</title>
        <authorList>
            <person name="Zhang G."/>
        </authorList>
    </citation>
    <scope>NUCLEOTIDE SEQUENCE [LARGE SCALE GENOMIC DNA]</scope>
    <source>
        <strain evidence="13">B10K-DU-001-68</strain>
        <tissue evidence="13">Muscle</tissue>
    </source>
</reference>
<keyword evidence="10" id="KW-0812">Transmembrane</keyword>
<keyword evidence="8" id="KW-0325">Glycoprotein</keyword>
<dbReference type="Proteomes" id="UP000558509">
    <property type="component" value="Unassembled WGS sequence"/>
</dbReference>
<keyword evidence="3" id="KW-0732">Signal</keyword>
<sequence length="345" mass="37998">VTMGASAGTLKRRDSSDLLDPGWGGKDGYYRKADGLYCQKCPAEECKEQNTSGRCEPCRPGEYMEYPNAFRWCQDCLECREDQVQRSSCQPHRNTVCACKDGTFCPPDHPCEMCQRCRPRCPEGQEELKPCTPDSDLQCGPAKGNGYIYFVIVIPLAIVILSAFCYWKRCHNSPGGCSGPPELCTGVGWVGRETLGAPSWCGLGGKRGPGSTQLVWAGSDTVIPGVTLSFQVTQPSGRPKRNLVPRPGSDPTQALRGSFYTFAGKVPRDHWKKFGRSLDLEENNVVTATSEDGFYEMLLKWQNKEGSKSSVNTLLETLDRLHLSGVADDISSMLVQNGHFQDETS</sequence>
<keyword evidence="7" id="KW-0675">Receptor</keyword>
<keyword evidence="5 10" id="KW-0472">Membrane</keyword>
<keyword evidence="4" id="KW-0677">Repeat</keyword>